<dbReference type="PRINTS" id="PR00081">
    <property type="entry name" value="GDHRDH"/>
</dbReference>
<proteinExistence type="predicted"/>
<dbReference type="SUPFAM" id="SSF51735">
    <property type="entry name" value="NAD(P)-binding Rossmann-fold domains"/>
    <property type="match status" value="1"/>
</dbReference>
<dbReference type="STRING" id="6336.A0A0V0S1H2"/>
<reference evidence="2 3" key="1">
    <citation type="submission" date="2015-01" db="EMBL/GenBank/DDBJ databases">
        <title>Evolution of Trichinella species and genotypes.</title>
        <authorList>
            <person name="Korhonen P.K."/>
            <person name="Edoardo P."/>
            <person name="Giuseppe L.R."/>
            <person name="Gasser R.B."/>
        </authorList>
    </citation>
    <scope>NUCLEOTIDE SEQUENCE [LARGE SCALE GENOMIC DNA]</scope>
    <source>
        <strain evidence="2">ISS37</strain>
    </source>
</reference>
<name>A0A0V0S1H2_9BILA</name>
<comment type="caution">
    <text evidence="2">The sequence shown here is derived from an EMBL/GenBank/DDBJ whole genome shotgun (WGS) entry which is preliminary data.</text>
</comment>
<accession>A0A0V0S1H2</accession>
<dbReference type="EMBL" id="JYDL01000047">
    <property type="protein sequence ID" value="KRX20584.1"/>
    <property type="molecule type" value="Genomic_DNA"/>
</dbReference>
<dbReference type="InterPro" id="IPR036291">
    <property type="entry name" value="NAD(P)-bd_dom_sf"/>
</dbReference>
<dbReference type="InterPro" id="IPR002347">
    <property type="entry name" value="SDR_fam"/>
</dbReference>
<dbReference type="Gene3D" id="3.40.50.720">
    <property type="entry name" value="NAD(P)-binding Rossmann-like Domain"/>
    <property type="match status" value="1"/>
</dbReference>
<keyword evidence="3" id="KW-1185">Reference proteome</keyword>
<dbReference type="OrthoDB" id="191139at2759"/>
<sequence>MGETKQYERVILITGSTDGIGRETAKQLAKNPKNMVIVHGRSLARCEDTVRMILAEHQDAKVEHVVYDFNNMANIPKMADEIKNRFPKLNAIICNAGVLLPERTLSADGLELTFQVNHLAHFALVCLLLDTLKNNAPSRLIIVSSLCYNWFSIDWDDLMGENEYEKYKQYSRTKLMNHMFTFSLARRLAGTGVTCNVYEPGVVETKLLRAGGYHGAHPITGARTAVYLVESEEVSNVSGEYFDRRQKKLEPEPESRIESIQEQLWDVSVDMCKKFSIII</sequence>
<dbReference type="AlphaFoldDB" id="A0A0V0S1H2"/>
<protein>
    <submittedName>
        <fullName evidence="2">Retinol dehydrogenase 14</fullName>
    </submittedName>
</protein>
<evidence type="ECO:0000313" key="3">
    <source>
        <dbReference type="Proteomes" id="UP000054630"/>
    </source>
</evidence>
<dbReference type="PANTHER" id="PTHR43157">
    <property type="entry name" value="PHOSPHATIDYLINOSITOL-GLYCAN BIOSYNTHESIS CLASS F PROTEIN-RELATED"/>
    <property type="match status" value="1"/>
</dbReference>
<evidence type="ECO:0000256" key="1">
    <source>
        <dbReference type="ARBA" id="ARBA00023002"/>
    </source>
</evidence>
<dbReference type="PANTHER" id="PTHR43157:SF31">
    <property type="entry name" value="PHOSPHATIDYLINOSITOL-GLYCAN BIOSYNTHESIS CLASS F PROTEIN"/>
    <property type="match status" value="1"/>
</dbReference>
<dbReference type="Pfam" id="PF00106">
    <property type="entry name" value="adh_short"/>
    <property type="match status" value="1"/>
</dbReference>
<keyword evidence="1" id="KW-0560">Oxidoreductase</keyword>
<dbReference type="CDD" id="cd05327">
    <property type="entry name" value="retinol-DH_like_SDR_c_like"/>
    <property type="match status" value="1"/>
</dbReference>
<gene>
    <name evidence="2" type="primary">RDH14</name>
    <name evidence="2" type="ORF">T07_93</name>
</gene>
<organism evidence="2 3">
    <name type="scientific">Trichinella nelsoni</name>
    <dbReference type="NCBI Taxonomy" id="6336"/>
    <lineage>
        <taxon>Eukaryota</taxon>
        <taxon>Metazoa</taxon>
        <taxon>Ecdysozoa</taxon>
        <taxon>Nematoda</taxon>
        <taxon>Enoplea</taxon>
        <taxon>Dorylaimia</taxon>
        <taxon>Trichinellida</taxon>
        <taxon>Trichinellidae</taxon>
        <taxon>Trichinella</taxon>
    </lineage>
</organism>
<dbReference type="GO" id="GO:0016491">
    <property type="term" value="F:oxidoreductase activity"/>
    <property type="evidence" value="ECO:0007669"/>
    <property type="project" value="UniProtKB-KW"/>
</dbReference>
<evidence type="ECO:0000313" key="2">
    <source>
        <dbReference type="EMBL" id="KRX20584.1"/>
    </source>
</evidence>
<dbReference type="Proteomes" id="UP000054630">
    <property type="component" value="Unassembled WGS sequence"/>
</dbReference>